<feature type="region of interest" description="Disordered" evidence="1">
    <location>
        <begin position="72"/>
        <end position="105"/>
    </location>
</feature>
<keyword evidence="2" id="KW-0812">Transmembrane</keyword>
<evidence type="ECO:0000313" key="4">
    <source>
        <dbReference type="Proteomes" id="UP000193144"/>
    </source>
</evidence>
<reference evidence="3 4" key="1">
    <citation type="submission" date="2016-07" db="EMBL/GenBank/DDBJ databases">
        <title>Pervasive Adenine N6-methylation of Active Genes in Fungi.</title>
        <authorList>
            <consortium name="DOE Joint Genome Institute"/>
            <person name="Mondo S.J."/>
            <person name="Dannebaum R.O."/>
            <person name="Kuo R.C."/>
            <person name="Labutti K."/>
            <person name="Haridas S."/>
            <person name="Kuo A."/>
            <person name="Salamov A."/>
            <person name="Ahrendt S.R."/>
            <person name="Lipzen A."/>
            <person name="Sullivan W."/>
            <person name="Andreopoulos W.B."/>
            <person name="Clum A."/>
            <person name="Lindquist E."/>
            <person name="Daum C."/>
            <person name="Ramamoorthy G.K."/>
            <person name="Gryganskyi A."/>
            <person name="Culley D."/>
            <person name="Magnuson J.K."/>
            <person name="James T.Y."/>
            <person name="O'Malley M.A."/>
            <person name="Stajich J.E."/>
            <person name="Spatafora J.W."/>
            <person name="Visel A."/>
            <person name="Grigoriev I.V."/>
        </authorList>
    </citation>
    <scope>NUCLEOTIDE SEQUENCE [LARGE SCALE GENOMIC DNA]</scope>
    <source>
        <strain evidence="3 4">CBS 115471</strain>
    </source>
</reference>
<sequence>MTRNAVFQGFWINRYRNFPNAWILTLSDGWALIFQLAFGLYILYAGDRLWACLRRWSIQGIHLSDIADTIEPPEDGDNLELQPRSSDDDIDNPVPSAQEQTGSRRLRDADFSMGEAIEAFIGLGQSNPRVQMLRDECTPRLLRKIASTAVLVCLLMIVLAPLLPWLLSERGNKRPLVVSKYTPDCGAGPLAPISIQALAYRISASNAERLFLRCSAQEKRPTMDKITEQCPEDALAGPLPPIKYRQVECPFSPGSCPRNHSGLTLDRYLRPTVLGYNSISPLTLQHRLACAPLNLTRYTIPTSKFSDQHVAALMAFHSPYKDLDEGAIMNYMSSTHTLNGPNQASSDFSGWDGSYFNANWGRNMEYIMLPAELPTNVSEFEDISPRLYHKDGTSFVFLFYPGKTVFHPGFYLDTGKITDPIFSATRNFGRVTLLPDHEATALACVEKYRFCYSFSRCSSWIPSLLDDFFTESNSGLHLSPRLGGNRAYLTEEFTKHRHLLALYQSLYKHSSVARYLSCNPKFILAESGHNGRLAFMIHETKQWQHEVRAWFQTAYILARSELHESIVKFRGHDNTRPALENNRKFCSSLLFYDSDYTNFNAFGFTLFISVVSIPIIWDWSTKHTPWTEWWSLARMLPEKIQDWCNFISLILQMIFLLGKDLVSMPFLFASRRFPSPASFLRDAARPVSPSAQASIV</sequence>
<feature type="transmembrane region" description="Helical" evidence="2">
    <location>
        <begin position="145"/>
        <end position="167"/>
    </location>
</feature>
<dbReference type="OrthoDB" id="3540210at2759"/>
<evidence type="ECO:0000256" key="2">
    <source>
        <dbReference type="SAM" id="Phobius"/>
    </source>
</evidence>
<keyword evidence="2" id="KW-1133">Transmembrane helix</keyword>
<protein>
    <submittedName>
        <fullName evidence="3">Uncharacterized protein</fullName>
    </submittedName>
</protein>
<keyword evidence="4" id="KW-1185">Reference proteome</keyword>
<dbReference type="Proteomes" id="UP000193144">
    <property type="component" value="Unassembled WGS sequence"/>
</dbReference>
<proteinExistence type="predicted"/>
<comment type="caution">
    <text evidence="3">The sequence shown here is derived from an EMBL/GenBank/DDBJ whole genome shotgun (WGS) entry which is preliminary data.</text>
</comment>
<evidence type="ECO:0000313" key="3">
    <source>
        <dbReference type="EMBL" id="ORY10793.1"/>
    </source>
</evidence>
<organism evidence="3 4">
    <name type="scientific">Clohesyomyces aquaticus</name>
    <dbReference type="NCBI Taxonomy" id="1231657"/>
    <lineage>
        <taxon>Eukaryota</taxon>
        <taxon>Fungi</taxon>
        <taxon>Dikarya</taxon>
        <taxon>Ascomycota</taxon>
        <taxon>Pezizomycotina</taxon>
        <taxon>Dothideomycetes</taxon>
        <taxon>Pleosporomycetidae</taxon>
        <taxon>Pleosporales</taxon>
        <taxon>Lindgomycetaceae</taxon>
        <taxon>Clohesyomyces</taxon>
    </lineage>
</organism>
<name>A0A1Y1ZKL9_9PLEO</name>
<gene>
    <name evidence="3" type="ORF">BCR34DRAFT_588343</name>
</gene>
<dbReference type="AlphaFoldDB" id="A0A1Y1ZKL9"/>
<keyword evidence="2" id="KW-0472">Membrane</keyword>
<evidence type="ECO:0000256" key="1">
    <source>
        <dbReference type="SAM" id="MobiDB-lite"/>
    </source>
</evidence>
<accession>A0A1Y1ZKL9</accession>
<dbReference type="EMBL" id="MCFA01000068">
    <property type="protein sequence ID" value="ORY10793.1"/>
    <property type="molecule type" value="Genomic_DNA"/>
</dbReference>
<feature type="transmembrane region" description="Helical" evidence="2">
    <location>
        <begin position="21"/>
        <end position="44"/>
    </location>
</feature>